<feature type="domain" description="Cyclin N-terminal" evidence="1">
    <location>
        <begin position="182"/>
        <end position="237"/>
    </location>
</feature>
<dbReference type="GeneTree" id="ENSGT00940000154586"/>
<name>A0A8V0Z951_CHICK</name>
<dbReference type="Proteomes" id="UP000000539">
    <property type="component" value="Chromosome 3"/>
</dbReference>
<dbReference type="InterPro" id="IPR006671">
    <property type="entry name" value="Cyclin_N"/>
</dbReference>
<evidence type="ECO:0000259" key="1">
    <source>
        <dbReference type="Pfam" id="PF00134"/>
    </source>
</evidence>
<dbReference type="SUPFAM" id="SSF47954">
    <property type="entry name" value="Cyclin-like"/>
    <property type="match status" value="1"/>
</dbReference>
<dbReference type="InterPro" id="IPR036915">
    <property type="entry name" value="Cyclin-like_sf"/>
</dbReference>
<dbReference type="AlphaFoldDB" id="A0A8V0Z951"/>
<protein>
    <recommendedName>
        <fullName evidence="1">Cyclin N-terminal domain-containing protein</fullName>
    </recommendedName>
</protein>
<keyword evidence="3" id="KW-1185">Reference proteome</keyword>
<reference evidence="2" key="1">
    <citation type="submission" date="2020-11" db="EMBL/GenBank/DDBJ databases">
        <title>Gallus gallus (Chicken) genome, bGalGal1, GRCg7b, maternal haplotype autosomes + Z &amp; W.</title>
        <authorList>
            <person name="Warren W."/>
            <person name="Formenti G."/>
            <person name="Fedrigo O."/>
            <person name="Haase B."/>
            <person name="Mountcastle J."/>
            <person name="Balacco J."/>
            <person name="Tracey A."/>
            <person name="Schneider V."/>
            <person name="Okimoto R."/>
            <person name="Cheng H."/>
            <person name="Hawken R."/>
            <person name="Howe K."/>
            <person name="Jarvis E.D."/>
        </authorList>
    </citation>
    <scope>NUCLEOTIDE SEQUENCE [LARGE SCALE GENOMIC DNA]</scope>
    <source>
        <strain evidence="2">Broiler</strain>
    </source>
</reference>
<accession>A0A8V0Z951</accession>
<dbReference type="Ensembl" id="ENSGALT00010042469.1">
    <property type="protein sequence ID" value="ENSGALP00010024959.1"/>
    <property type="gene ID" value="ENSGALG00010017573.1"/>
</dbReference>
<proteinExistence type="predicted"/>
<sequence length="262" mass="29994">MCCTVPQNSNRFTELEPDSINRCTMPTTKPDDVRRNREPSTCSAIVDTCSNISKLPPWVPKRLSGREVESSTTVFTAMLWVPCRFKRREKVFNSPFPPTLCERMMWYNGAQKATTKKDVLLPLLQETLKHDQIEHKSHTETSACASTKTQLCKALSDIQLEAKVVNAKGRADSNLCKDHRKDIYNYLRDLEMRQAIKAQYLAGQEITGTMLAMLIDWLVQIHLKFKLLKETLFICCNTQSLSIGQCSDIKKNTRRKSLLKSF</sequence>
<dbReference type="Ensembl" id="ENSGALT00010042473.1">
    <property type="protein sequence ID" value="ENSGALP00010024963.1"/>
    <property type="gene ID" value="ENSGALG00010017573.1"/>
</dbReference>
<dbReference type="Pfam" id="PF00134">
    <property type="entry name" value="Cyclin_N"/>
    <property type="match status" value="1"/>
</dbReference>
<evidence type="ECO:0000313" key="3">
    <source>
        <dbReference type="Proteomes" id="UP000000539"/>
    </source>
</evidence>
<evidence type="ECO:0000313" key="2">
    <source>
        <dbReference type="Ensembl" id="ENSGALP00010024959.1"/>
    </source>
</evidence>
<organism evidence="2 3">
    <name type="scientific">Gallus gallus</name>
    <name type="common">Chicken</name>
    <dbReference type="NCBI Taxonomy" id="9031"/>
    <lineage>
        <taxon>Eukaryota</taxon>
        <taxon>Metazoa</taxon>
        <taxon>Chordata</taxon>
        <taxon>Craniata</taxon>
        <taxon>Vertebrata</taxon>
        <taxon>Euteleostomi</taxon>
        <taxon>Archelosauria</taxon>
        <taxon>Archosauria</taxon>
        <taxon>Dinosauria</taxon>
        <taxon>Saurischia</taxon>
        <taxon>Theropoda</taxon>
        <taxon>Coelurosauria</taxon>
        <taxon>Aves</taxon>
        <taxon>Neognathae</taxon>
        <taxon>Galloanserae</taxon>
        <taxon>Galliformes</taxon>
        <taxon>Phasianidae</taxon>
        <taxon>Phasianinae</taxon>
        <taxon>Gallus</taxon>
    </lineage>
</organism>
<dbReference type="Gene3D" id="1.10.472.10">
    <property type="entry name" value="Cyclin-like"/>
    <property type="match status" value="2"/>
</dbReference>
<reference evidence="2" key="2">
    <citation type="submission" date="2025-05" db="UniProtKB">
        <authorList>
            <consortium name="Ensembl"/>
        </authorList>
    </citation>
    <scope>IDENTIFICATION</scope>
    <source>
        <strain evidence="2">broiler</strain>
    </source>
</reference>